<evidence type="ECO:0000313" key="3">
    <source>
        <dbReference type="Proteomes" id="UP001331515"/>
    </source>
</evidence>
<gene>
    <name evidence="2" type="ORF">CgunFtcFv8_015847</name>
</gene>
<feature type="region of interest" description="Disordered" evidence="1">
    <location>
        <begin position="1"/>
        <end position="25"/>
    </location>
</feature>
<reference evidence="2 3" key="1">
    <citation type="journal article" date="2023" name="Mol. Biol. Evol.">
        <title>Genomics of Secondarily Temperate Adaptation in the Only Non-Antarctic Icefish.</title>
        <authorList>
            <person name="Rivera-Colon A.G."/>
            <person name="Rayamajhi N."/>
            <person name="Minhas B.F."/>
            <person name="Madrigal G."/>
            <person name="Bilyk K.T."/>
            <person name="Yoon V."/>
            <person name="Hune M."/>
            <person name="Gregory S."/>
            <person name="Cheng C.H.C."/>
            <person name="Catchen J.M."/>
        </authorList>
    </citation>
    <scope>NUCLEOTIDE SEQUENCE [LARGE SCALE GENOMIC DNA]</scope>
    <source>
        <tissue evidence="2">White muscle</tissue>
    </source>
</reference>
<dbReference type="AlphaFoldDB" id="A0AAN8C7F4"/>
<proteinExistence type="predicted"/>
<keyword evidence="3" id="KW-1185">Reference proteome</keyword>
<evidence type="ECO:0000256" key="1">
    <source>
        <dbReference type="SAM" id="MobiDB-lite"/>
    </source>
</evidence>
<accession>A0AAN8C7F4</accession>
<organism evidence="2 3">
    <name type="scientific">Champsocephalus gunnari</name>
    <name type="common">Mackerel icefish</name>
    <dbReference type="NCBI Taxonomy" id="52237"/>
    <lineage>
        <taxon>Eukaryota</taxon>
        <taxon>Metazoa</taxon>
        <taxon>Chordata</taxon>
        <taxon>Craniata</taxon>
        <taxon>Vertebrata</taxon>
        <taxon>Euteleostomi</taxon>
        <taxon>Actinopterygii</taxon>
        <taxon>Neopterygii</taxon>
        <taxon>Teleostei</taxon>
        <taxon>Neoteleostei</taxon>
        <taxon>Acanthomorphata</taxon>
        <taxon>Eupercaria</taxon>
        <taxon>Perciformes</taxon>
        <taxon>Notothenioidei</taxon>
        <taxon>Channichthyidae</taxon>
        <taxon>Champsocephalus</taxon>
    </lineage>
</organism>
<dbReference type="EMBL" id="JAURVH010001533">
    <property type="protein sequence ID" value="KAK5898427.1"/>
    <property type="molecule type" value="Genomic_DNA"/>
</dbReference>
<name>A0AAN8C7F4_CHAGU</name>
<sequence length="89" mass="9594">MPSAWEERGTARTTGASVRRGNHLLGPGDDIRTDLALVKEVDSDAVISGLEEKDLEDIHAADDLEAAVSGLGDLSRQQRSLLLSDQFHP</sequence>
<dbReference type="Proteomes" id="UP001331515">
    <property type="component" value="Unassembled WGS sequence"/>
</dbReference>
<protein>
    <submittedName>
        <fullName evidence="2">Uncharacterized protein</fullName>
    </submittedName>
</protein>
<comment type="caution">
    <text evidence="2">The sequence shown here is derived from an EMBL/GenBank/DDBJ whole genome shotgun (WGS) entry which is preliminary data.</text>
</comment>
<evidence type="ECO:0000313" key="2">
    <source>
        <dbReference type="EMBL" id="KAK5898427.1"/>
    </source>
</evidence>
<feature type="compositionally biased region" description="Basic and acidic residues" evidence="1">
    <location>
        <begin position="1"/>
        <end position="10"/>
    </location>
</feature>